<dbReference type="Proteomes" id="UP001168972">
    <property type="component" value="Unassembled WGS sequence"/>
</dbReference>
<evidence type="ECO:0000313" key="1">
    <source>
        <dbReference type="EMBL" id="KAK0167853.1"/>
    </source>
</evidence>
<dbReference type="EMBL" id="JAQQBR010001831">
    <property type="protein sequence ID" value="KAK0167853.1"/>
    <property type="molecule type" value="Genomic_DNA"/>
</dbReference>
<name>A0AA39FE27_MICHY</name>
<organism evidence="1 2">
    <name type="scientific">Microctonus hyperodae</name>
    <name type="common">Parasitoid wasp</name>
    <dbReference type="NCBI Taxonomy" id="165561"/>
    <lineage>
        <taxon>Eukaryota</taxon>
        <taxon>Metazoa</taxon>
        <taxon>Ecdysozoa</taxon>
        <taxon>Arthropoda</taxon>
        <taxon>Hexapoda</taxon>
        <taxon>Insecta</taxon>
        <taxon>Pterygota</taxon>
        <taxon>Neoptera</taxon>
        <taxon>Endopterygota</taxon>
        <taxon>Hymenoptera</taxon>
        <taxon>Apocrita</taxon>
        <taxon>Ichneumonoidea</taxon>
        <taxon>Braconidae</taxon>
        <taxon>Euphorinae</taxon>
        <taxon>Microctonus</taxon>
    </lineage>
</organism>
<accession>A0AA39FE27</accession>
<protein>
    <submittedName>
        <fullName evidence="1">Uncharacterized protein</fullName>
    </submittedName>
</protein>
<keyword evidence="2" id="KW-1185">Reference proteome</keyword>
<comment type="caution">
    <text evidence="1">The sequence shown here is derived from an EMBL/GenBank/DDBJ whole genome shotgun (WGS) entry which is preliminary data.</text>
</comment>
<proteinExistence type="predicted"/>
<reference evidence="1" key="1">
    <citation type="journal article" date="2023" name="bioRxiv">
        <title>Scaffold-level genome assemblies of two parasitoid biocontrol wasps reveal the parthenogenesis mechanism and an associated novel virus.</title>
        <authorList>
            <person name="Inwood S."/>
            <person name="Skelly J."/>
            <person name="Guhlin J."/>
            <person name="Harrop T."/>
            <person name="Goldson S."/>
            <person name="Dearden P."/>
        </authorList>
    </citation>
    <scope>NUCLEOTIDE SEQUENCE</scope>
    <source>
        <strain evidence="1">Lincoln</strain>
        <tissue evidence="1">Whole body</tissue>
    </source>
</reference>
<sequence>MNVIFVKCIKKIHSFMLNKSDESIQTIKIAMMAMSKEIIGCIGKCSYGLKQTEVDMITDHVLKTLDHCKGRSIFKNFIHEANRIDDLACLEFYEKICECMEKDEIYFRSTTEPTLVNLTASLNEVLEIAVDLNGIPEIDMAMLERFTECLTNPSRVAMLNILAETKHRLADHLRNAHNDFKHYLLQPCPRTT</sequence>
<reference evidence="1" key="2">
    <citation type="submission" date="2023-03" db="EMBL/GenBank/DDBJ databases">
        <authorList>
            <person name="Inwood S.N."/>
            <person name="Skelly J.G."/>
            <person name="Guhlin J."/>
            <person name="Harrop T.W.R."/>
            <person name="Goldson S.G."/>
            <person name="Dearden P.K."/>
        </authorList>
    </citation>
    <scope>NUCLEOTIDE SEQUENCE</scope>
    <source>
        <strain evidence="1">Lincoln</strain>
        <tissue evidence="1">Whole body</tissue>
    </source>
</reference>
<dbReference type="AlphaFoldDB" id="A0AA39FE27"/>
<evidence type="ECO:0000313" key="2">
    <source>
        <dbReference type="Proteomes" id="UP001168972"/>
    </source>
</evidence>
<gene>
    <name evidence="1" type="ORF">PV327_001708</name>
</gene>